<feature type="transmembrane region" description="Helical" evidence="2">
    <location>
        <begin position="139"/>
        <end position="158"/>
    </location>
</feature>
<dbReference type="EMBL" id="AMZH03016237">
    <property type="protein sequence ID" value="RRT44796.1"/>
    <property type="molecule type" value="Genomic_DNA"/>
</dbReference>
<gene>
    <name evidence="3" type="ORF">B296_00041011</name>
</gene>
<reference evidence="3 4" key="1">
    <citation type="journal article" date="2014" name="Agronomy (Basel)">
        <title>A Draft Genome Sequence for Ensete ventricosum, the Drought-Tolerant Tree Against Hunger.</title>
        <authorList>
            <person name="Harrison J."/>
            <person name="Moore K.A."/>
            <person name="Paszkiewicz K."/>
            <person name="Jones T."/>
            <person name="Grant M."/>
            <person name="Ambacheew D."/>
            <person name="Muzemil S."/>
            <person name="Studholme D.J."/>
        </authorList>
    </citation>
    <scope>NUCLEOTIDE SEQUENCE [LARGE SCALE GENOMIC DNA]</scope>
</reference>
<sequence length="215" mass="24925">MQHRPVYTGQILGLVTSTRTARYRAVPSKIGRRRPILKEIDRRRSIEEDKGKKKRKRKKKRGEERIPRQRRPCPPTVAARGRDRDRFFSRARRRSISPREETDRGDIRALLAYEVAALLLRCCDAAAVLPLRHFATVMLQWRCLFAAAMLLLPFNAAVASQVSLHFSSFSFFFFFLLPLLFLHRTFLINLFFSLVQTPVRTDISYVGTSVWSGTT</sequence>
<name>A0A426XZ94_ENSVE</name>
<protein>
    <submittedName>
        <fullName evidence="3">Uncharacterized protein</fullName>
    </submittedName>
</protein>
<evidence type="ECO:0000313" key="3">
    <source>
        <dbReference type="EMBL" id="RRT44796.1"/>
    </source>
</evidence>
<comment type="caution">
    <text evidence="3">The sequence shown here is derived from an EMBL/GenBank/DDBJ whole genome shotgun (WGS) entry which is preliminary data.</text>
</comment>
<evidence type="ECO:0000256" key="1">
    <source>
        <dbReference type="SAM" id="MobiDB-lite"/>
    </source>
</evidence>
<evidence type="ECO:0000256" key="2">
    <source>
        <dbReference type="SAM" id="Phobius"/>
    </source>
</evidence>
<feature type="region of interest" description="Disordered" evidence="1">
    <location>
        <begin position="41"/>
        <end position="81"/>
    </location>
</feature>
<keyword evidence="2" id="KW-0812">Transmembrane</keyword>
<dbReference type="Proteomes" id="UP000287651">
    <property type="component" value="Unassembled WGS sequence"/>
</dbReference>
<organism evidence="3 4">
    <name type="scientific">Ensete ventricosum</name>
    <name type="common">Abyssinian banana</name>
    <name type="synonym">Musa ensete</name>
    <dbReference type="NCBI Taxonomy" id="4639"/>
    <lineage>
        <taxon>Eukaryota</taxon>
        <taxon>Viridiplantae</taxon>
        <taxon>Streptophyta</taxon>
        <taxon>Embryophyta</taxon>
        <taxon>Tracheophyta</taxon>
        <taxon>Spermatophyta</taxon>
        <taxon>Magnoliopsida</taxon>
        <taxon>Liliopsida</taxon>
        <taxon>Zingiberales</taxon>
        <taxon>Musaceae</taxon>
        <taxon>Ensete</taxon>
    </lineage>
</organism>
<keyword evidence="2" id="KW-0472">Membrane</keyword>
<evidence type="ECO:0000313" key="4">
    <source>
        <dbReference type="Proteomes" id="UP000287651"/>
    </source>
</evidence>
<accession>A0A426XZ94</accession>
<keyword evidence="2" id="KW-1133">Transmembrane helix</keyword>
<proteinExistence type="predicted"/>
<dbReference type="AlphaFoldDB" id="A0A426XZ94"/>
<feature type="compositionally biased region" description="Basic and acidic residues" evidence="1">
    <location>
        <begin position="41"/>
        <end position="51"/>
    </location>
</feature>